<evidence type="ECO:0000256" key="2">
    <source>
        <dbReference type="ARBA" id="ARBA00023306"/>
    </source>
</evidence>
<feature type="compositionally biased region" description="Low complexity" evidence="3">
    <location>
        <begin position="379"/>
        <end position="388"/>
    </location>
</feature>
<dbReference type="OrthoDB" id="341730at2759"/>
<dbReference type="AlphaFoldDB" id="A0A194WD87"/>
<evidence type="ECO:0000256" key="3">
    <source>
        <dbReference type="SAM" id="MobiDB-lite"/>
    </source>
</evidence>
<evidence type="ECO:0000313" key="5">
    <source>
        <dbReference type="EMBL" id="KUI74364.1"/>
    </source>
</evidence>
<comment type="similarity">
    <text evidence="1">Belongs to the Cdt1 family.</text>
</comment>
<dbReference type="Proteomes" id="UP000078559">
    <property type="component" value="Chromosome 12"/>
</dbReference>
<sequence>MPGATGRSRGRPRKNTNSVAPSSATNIASFTRVSKHTTIGQEVTDKKISQTVKVHDVTPNTPSVRKRKAARSPEPEEVATTTIPAQRQVLKDSSKPSKKQKRLQPTSEVIVSRSVPEEVPSTPRRTATNTKKRALSPEIESPRTREAGSLFKRLRIATSPAFTRTSSPLTTTQASTPATSVIPDSEDENEEFSAATTPEPEVERALPQELLDIVTLYTAFLKTITVHYAHNGTNTPVDLRQISQAVSLAWGKRRISLADIRRCVGIMDVESSTVKSPFYIVDYGNKKTCVELRDEHHGNPLDERGLVSVFEANLRGIWQKLRDAAADDMTAFILGLPKAPVQSREALTKASSMLAKGQRAMEELKAGIAARKEEKEATRAASTASTTTPLNNDGTPAPKLSLLDRLRLKETHLAQLAATGPTAADLERRAALQRADDVAAVIAMLAKASPGSGTRVSFTMPTLLQKLKDSLRLPISKEEGAACIRLLAKEVAPEWLRIVVVAGKENVVVQMGMAPSSGAVVERVKALSA</sequence>
<feature type="region of interest" description="Disordered" evidence="3">
    <location>
        <begin position="161"/>
        <end position="202"/>
    </location>
</feature>
<feature type="domain" description="DNA replication factor Cdt1 C-terminal" evidence="4">
    <location>
        <begin position="401"/>
        <end position="501"/>
    </location>
</feature>
<name>A0A194WD87_CYTMA</name>
<reference evidence="5" key="1">
    <citation type="submission" date="2014-12" db="EMBL/GenBank/DDBJ databases">
        <title>Genome Sequence of Valsa Canker Pathogens Uncovers a Specific Adaption of Colonization on Woody Bark.</title>
        <authorList>
            <person name="Yin Z."/>
            <person name="Liu H."/>
            <person name="Gao X."/>
            <person name="Li Z."/>
            <person name="Song N."/>
            <person name="Ke X."/>
            <person name="Dai Q."/>
            <person name="Wu Y."/>
            <person name="Sun Y."/>
            <person name="Xu J.-R."/>
            <person name="Kang Z.K."/>
            <person name="Wang L."/>
            <person name="Huang L."/>
        </authorList>
    </citation>
    <scope>NUCLEOTIDE SEQUENCE [LARGE SCALE GENOMIC DNA]</scope>
    <source>
        <strain evidence="5">03-8</strain>
    </source>
</reference>
<keyword evidence="2" id="KW-0131">Cell cycle</keyword>
<dbReference type="Pfam" id="PF16679">
    <property type="entry name" value="CDT1_C"/>
    <property type="match status" value="1"/>
</dbReference>
<dbReference type="EMBL" id="CM003109">
    <property type="protein sequence ID" value="KUI74364.1"/>
    <property type="molecule type" value="Genomic_DNA"/>
</dbReference>
<proteinExistence type="inferred from homology"/>
<dbReference type="InterPro" id="IPR038090">
    <property type="entry name" value="Cdt1_C_WH_dom_sf"/>
</dbReference>
<gene>
    <name evidence="5" type="ORF">VM1G_09878</name>
</gene>
<feature type="compositionally biased region" description="Polar residues" evidence="3">
    <location>
        <begin position="161"/>
        <end position="179"/>
    </location>
</feature>
<organism evidence="5 6">
    <name type="scientific">Cytospora mali</name>
    <name type="common">Apple Valsa canker fungus</name>
    <name type="synonym">Valsa mali</name>
    <dbReference type="NCBI Taxonomy" id="578113"/>
    <lineage>
        <taxon>Eukaryota</taxon>
        <taxon>Fungi</taxon>
        <taxon>Dikarya</taxon>
        <taxon>Ascomycota</taxon>
        <taxon>Pezizomycotina</taxon>
        <taxon>Sordariomycetes</taxon>
        <taxon>Sordariomycetidae</taxon>
        <taxon>Diaporthales</taxon>
        <taxon>Cytosporaceae</taxon>
        <taxon>Cytospora</taxon>
    </lineage>
</organism>
<evidence type="ECO:0000256" key="1">
    <source>
        <dbReference type="ARBA" id="ARBA00008356"/>
    </source>
</evidence>
<evidence type="ECO:0000259" key="4">
    <source>
        <dbReference type="Pfam" id="PF16679"/>
    </source>
</evidence>
<feature type="compositionally biased region" description="Basic and acidic residues" evidence="3">
    <location>
        <begin position="43"/>
        <end position="56"/>
    </location>
</feature>
<feature type="compositionally biased region" description="Polar residues" evidence="3">
    <location>
        <begin position="15"/>
        <end position="41"/>
    </location>
</feature>
<evidence type="ECO:0000313" key="6">
    <source>
        <dbReference type="Proteomes" id="UP000078559"/>
    </source>
</evidence>
<protein>
    <recommendedName>
        <fullName evidence="4">DNA replication factor Cdt1 C-terminal domain-containing protein</fullName>
    </recommendedName>
</protein>
<keyword evidence="6" id="KW-1185">Reference proteome</keyword>
<feature type="region of interest" description="Disordered" evidence="3">
    <location>
        <begin position="1"/>
        <end position="141"/>
    </location>
</feature>
<dbReference type="Pfam" id="PF26121">
    <property type="entry name" value="HTH_CDT1"/>
    <property type="match status" value="1"/>
</dbReference>
<feature type="region of interest" description="Disordered" evidence="3">
    <location>
        <begin position="371"/>
        <end position="397"/>
    </location>
</feature>
<dbReference type="InterPro" id="IPR032054">
    <property type="entry name" value="Cdt1_C"/>
</dbReference>
<accession>A0A194WD87</accession>
<dbReference type="Gene3D" id="1.10.10.1420">
    <property type="entry name" value="DNA replication factor Cdt1, C-terminal WH domain"/>
    <property type="match status" value="1"/>
</dbReference>